<dbReference type="EMBL" id="LR796393">
    <property type="protein sequence ID" value="CAB4141472.1"/>
    <property type="molecule type" value="Genomic_DNA"/>
</dbReference>
<sequence length="102" mass="11555">MLAPNLAAGRDMRERQLDIFEQRDHQFLERCRALAVLICRQQGQVSINDIRAIIEVPPGVHPSVLGAVFRTKQFRKVGLTEATHPQAHARVVRVYSLATNKE</sequence>
<protein>
    <submittedName>
        <fullName evidence="1">Uncharacterized protein</fullName>
    </submittedName>
</protein>
<organism evidence="1">
    <name type="scientific">uncultured Caudovirales phage</name>
    <dbReference type="NCBI Taxonomy" id="2100421"/>
    <lineage>
        <taxon>Viruses</taxon>
        <taxon>Duplodnaviria</taxon>
        <taxon>Heunggongvirae</taxon>
        <taxon>Uroviricota</taxon>
        <taxon>Caudoviricetes</taxon>
        <taxon>Peduoviridae</taxon>
        <taxon>Maltschvirus</taxon>
        <taxon>Maltschvirus maltsch</taxon>
    </lineage>
</organism>
<evidence type="ECO:0000313" key="1">
    <source>
        <dbReference type="EMBL" id="CAB4141472.1"/>
    </source>
</evidence>
<gene>
    <name evidence="1" type="ORF">UFOVP417_29</name>
</gene>
<accession>A0A6J5M5M9</accession>
<name>A0A6J5M5M9_9CAUD</name>
<proteinExistence type="predicted"/>
<reference evidence="1" key="1">
    <citation type="submission" date="2020-04" db="EMBL/GenBank/DDBJ databases">
        <authorList>
            <person name="Chiriac C."/>
            <person name="Salcher M."/>
            <person name="Ghai R."/>
            <person name="Kavagutti S V."/>
        </authorList>
    </citation>
    <scope>NUCLEOTIDE SEQUENCE</scope>
</reference>